<feature type="domain" description="Fatty acid hydroxylase" evidence="8">
    <location>
        <begin position="100"/>
        <end position="234"/>
    </location>
</feature>
<dbReference type="GO" id="GO:0006643">
    <property type="term" value="P:membrane lipid metabolic process"/>
    <property type="evidence" value="ECO:0007669"/>
    <property type="project" value="TreeGrafter"/>
</dbReference>
<dbReference type="GO" id="GO:0012505">
    <property type="term" value="C:endomembrane system"/>
    <property type="evidence" value="ECO:0007669"/>
    <property type="project" value="UniProtKB-SubCell"/>
</dbReference>
<feature type="transmembrane region" description="Helical" evidence="7">
    <location>
        <begin position="69"/>
        <end position="87"/>
    </location>
</feature>
<evidence type="ECO:0000256" key="6">
    <source>
        <dbReference type="ARBA" id="ARBA00023136"/>
    </source>
</evidence>
<dbReference type="Proteomes" id="UP000254875">
    <property type="component" value="Unassembled WGS sequence"/>
</dbReference>
<dbReference type="OrthoDB" id="9770329at2"/>
<reference evidence="10" key="1">
    <citation type="submission" date="2018-05" db="EMBL/GenBank/DDBJ databases">
        <authorList>
            <person name="Feng T."/>
        </authorList>
    </citation>
    <scope>NUCLEOTIDE SEQUENCE [LARGE SCALE GENOMIC DNA]</scope>
    <source>
        <strain evidence="10">S27</strain>
    </source>
</reference>
<dbReference type="PANTHER" id="PTHR21624">
    <property type="entry name" value="STEROL DESATURASE-RELATED PROTEIN"/>
    <property type="match status" value="1"/>
</dbReference>
<keyword evidence="3 7" id="KW-1133">Transmembrane helix</keyword>
<feature type="transmembrane region" description="Helical" evidence="7">
    <location>
        <begin position="17"/>
        <end position="36"/>
    </location>
</feature>
<evidence type="ECO:0000313" key="10">
    <source>
        <dbReference type="Proteomes" id="UP000254875"/>
    </source>
</evidence>
<dbReference type="PANTHER" id="PTHR21624:SF1">
    <property type="entry name" value="ALKYLGLYCEROL MONOOXYGENASE"/>
    <property type="match status" value="1"/>
</dbReference>
<evidence type="ECO:0000256" key="1">
    <source>
        <dbReference type="ARBA" id="ARBA00004127"/>
    </source>
</evidence>
<evidence type="ECO:0000256" key="7">
    <source>
        <dbReference type="SAM" id="Phobius"/>
    </source>
</evidence>
<dbReference type="GO" id="GO:0005506">
    <property type="term" value="F:iron ion binding"/>
    <property type="evidence" value="ECO:0007669"/>
    <property type="project" value="InterPro"/>
</dbReference>
<keyword evidence="10" id="KW-1185">Reference proteome</keyword>
<evidence type="ECO:0000259" key="8">
    <source>
        <dbReference type="Pfam" id="PF04116"/>
    </source>
</evidence>
<dbReference type="RefSeq" id="WP_115101051.1">
    <property type="nucleotide sequence ID" value="NZ_QHKS01000007.1"/>
</dbReference>
<evidence type="ECO:0000313" key="9">
    <source>
        <dbReference type="EMBL" id="RDK02373.1"/>
    </source>
</evidence>
<keyword evidence="4" id="KW-0560">Oxidoreductase</keyword>
<dbReference type="GO" id="GO:0016020">
    <property type="term" value="C:membrane"/>
    <property type="evidence" value="ECO:0007669"/>
    <property type="project" value="GOC"/>
</dbReference>
<keyword evidence="5" id="KW-0443">Lipid metabolism</keyword>
<dbReference type="InterPro" id="IPR051689">
    <property type="entry name" value="Sterol_desaturase/TMEM195"/>
</dbReference>
<sequence length="282" mass="32046">MLASNPLPALWHFACEWWFRYEIVLSLFIVGALIEARRPVQHLQSRAVIRLNLAYSAISTALGQAARPLTAAASVWIVNLLGGGLIVLPAHGWGVFVSVLALVLTIDLLEYLFHRLQHAWPLLWRMHSLHHSAESFNVTLTTRHYWFEALLKGFLMFPLVGVLFRVDPSIAGIATLVFLPVNFFAHMNLRINLGRFVTWVNNPQYHRLHHSRRAEHFDKNFTQMFPLWDRLFGTMWTPAPHEWPPTGLDDAAEPASVLAALYWPLRRRTGGDPAAAVARVAE</sequence>
<proteinExistence type="predicted"/>
<feature type="transmembrane region" description="Helical" evidence="7">
    <location>
        <begin position="170"/>
        <end position="189"/>
    </location>
</feature>
<evidence type="ECO:0000256" key="3">
    <source>
        <dbReference type="ARBA" id="ARBA00022989"/>
    </source>
</evidence>
<organism evidence="9 10">
    <name type="scientific">Paraburkholderia lacunae</name>
    <dbReference type="NCBI Taxonomy" id="2211104"/>
    <lineage>
        <taxon>Bacteria</taxon>
        <taxon>Pseudomonadati</taxon>
        <taxon>Pseudomonadota</taxon>
        <taxon>Betaproteobacteria</taxon>
        <taxon>Burkholderiales</taxon>
        <taxon>Burkholderiaceae</taxon>
        <taxon>Paraburkholderia</taxon>
    </lineage>
</organism>
<evidence type="ECO:0000256" key="5">
    <source>
        <dbReference type="ARBA" id="ARBA00023098"/>
    </source>
</evidence>
<evidence type="ECO:0000256" key="2">
    <source>
        <dbReference type="ARBA" id="ARBA00022692"/>
    </source>
</evidence>
<dbReference type="AlphaFoldDB" id="A0A370N9V6"/>
<protein>
    <submittedName>
        <fullName evidence="9">Fatty acid hydroxylase</fullName>
    </submittedName>
</protein>
<accession>A0A370N9V6</accession>
<gene>
    <name evidence="9" type="ORF">DLM46_12300</name>
</gene>
<dbReference type="Pfam" id="PF04116">
    <property type="entry name" value="FA_hydroxylase"/>
    <property type="match status" value="1"/>
</dbReference>
<dbReference type="GO" id="GO:0008610">
    <property type="term" value="P:lipid biosynthetic process"/>
    <property type="evidence" value="ECO:0007669"/>
    <property type="project" value="InterPro"/>
</dbReference>
<keyword evidence="6 7" id="KW-0472">Membrane</keyword>
<dbReference type="InterPro" id="IPR006694">
    <property type="entry name" value="Fatty_acid_hydroxylase"/>
</dbReference>
<comment type="subcellular location">
    <subcellularLocation>
        <location evidence="1">Endomembrane system</location>
        <topology evidence="1">Multi-pass membrane protein</topology>
    </subcellularLocation>
</comment>
<comment type="caution">
    <text evidence="9">The sequence shown here is derived from an EMBL/GenBank/DDBJ whole genome shotgun (WGS) entry which is preliminary data.</text>
</comment>
<keyword evidence="2 7" id="KW-0812">Transmembrane</keyword>
<dbReference type="EMBL" id="QHKS01000007">
    <property type="protein sequence ID" value="RDK02373.1"/>
    <property type="molecule type" value="Genomic_DNA"/>
</dbReference>
<evidence type="ECO:0000256" key="4">
    <source>
        <dbReference type="ARBA" id="ARBA00023002"/>
    </source>
</evidence>
<dbReference type="GO" id="GO:0050479">
    <property type="term" value="F:glyceryl-ether monooxygenase activity"/>
    <property type="evidence" value="ECO:0007669"/>
    <property type="project" value="TreeGrafter"/>
</dbReference>
<name>A0A370N9V6_9BURK</name>